<keyword evidence="2" id="KW-1185">Reference proteome</keyword>
<accession>A0A0S3TBM6</accession>
<dbReference type="Proteomes" id="UP000291084">
    <property type="component" value="Chromosome 11"/>
</dbReference>
<sequence length="69" mass="8220">QKKYLFFVSTVIHNPFFQLHSLHVIVHGHHRYSVSPTSWRHRVHSLKNSISYKKKSNKAFKETKEGFVD</sequence>
<organism evidence="1 2">
    <name type="scientific">Vigna angularis var. angularis</name>
    <dbReference type="NCBI Taxonomy" id="157739"/>
    <lineage>
        <taxon>Eukaryota</taxon>
        <taxon>Viridiplantae</taxon>
        <taxon>Streptophyta</taxon>
        <taxon>Embryophyta</taxon>
        <taxon>Tracheophyta</taxon>
        <taxon>Spermatophyta</taxon>
        <taxon>Magnoliopsida</taxon>
        <taxon>eudicotyledons</taxon>
        <taxon>Gunneridae</taxon>
        <taxon>Pentapetalae</taxon>
        <taxon>rosids</taxon>
        <taxon>fabids</taxon>
        <taxon>Fabales</taxon>
        <taxon>Fabaceae</taxon>
        <taxon>Papilionoideae</taxon>
        <taxon>50 kb inversion clade</taxon>
        <taxon>NPAAA clade</taxon>
        <taxon>indigoferoid/millettioid clade</taxon>
        <taxon>Phaseoleae</taxon>
        <taxon>Vigna</taxon>
    </lineage>
</organism>
<dbReference type="AlphaFoldDB" id="A0A0S3TBM6"/>
<proteinExistence type="predicted"/>
<reference evidence="1 2" key="1">
    <citation type="journal article" date="2015" name="Sci. Rep.">
        <title>The power of single molecule real-time sequencing technology in the de novo assembly of a eukaryotic genome.</title>
        <authorList>
            <person name="Sakai H."/>
            <person name="Naito K."/>
            <person name="Ogiso-Tanaka E."/>
            <person name="Takahashi Y."/>
            <person name="Iseki K."/>
            <person name="Muto C."/>
            <person name="Satou K."/>
            <person name="Teruya K."/>
            <person name="Shiroma A."/>
            <person name="Shimoji M."/>
            <person name="Hirano T."/>
            <person name="Itoh T."/>
            <person name="Kaga A."/>
            <person name="Tomooka N."/>
        </authorList>
    </citation>
    <scope>NUCLEOTIDE SEQUENCE [LARGE SCALE GENOMIC DNA]</scope>
    <source>
        <strain evidence="2">cv. Shumari</strain>
    </source>
</reference>
<dbReference type="EMBL" id="AP015044">
    <property type="protein sequence ID" value="BAU02569.1"/>
    <property type="molecule type" value="Genomic_DNA"/>
</dbReference>
<name>A0A0S3TBM6_PHAAN</name>
<evidence type="ECO:0000313" key="1">
    <source>
        <dbReference type="EMBL" id="BAU02569.1"/>
    </source>
</evidence>
<gene>
    <name evidence="1" type="primary">Vigan.11G212000</name>
    <name evidence="1" type="ORF">VIGAN_11212000</name>
</gene>
<evidence type="ECO:0000313" key="2">
    <source>
        <dbReference type="Proteomes" id="UP000291084"/>
    </source>
</evidence>
<protein>
    <submittedName>
        <fullName evidence="1">Uncharacterized protein</fullName>
    </submittedName>
</protein>
<feature type="non-terminal residue" evidence="1">
    <location>
        <position position="1"/>
    </location>
</feature>